<keyword evidence="1" id="KW-0472">Membrane</keyword>
<dbReference type="Proteomes" id="UP000020529">
    <property type="component" value="Unassembled WGS sequence"/>
</dbReference>
<evidence type="ECO:0000313" key="3">
    <source>
        <dbReference type="Proteomes" id="UP000020529"/>
    </source>
</evidence>
<gene>
    <name evidence="2" type="ORF">M124_3895</name>
</gene>
<evidence type="ECO:0000256" key="1">
    <source>
        <dbReference type="SAM" id="Phobius"/>
    </source>
</evidence>
<name>A0A015UEL6_BACFG</name>
<accession>A0A015UEL6</accession>
<comment type="caution">
    <text evidence="2">The sequence shown here is derived from an EMBL/GenBank/DDBJ whole genome shotgun (WGS) entry which is preliminary data.</text>
</comment>
<feature type="transmembrane region" description="Helical" evidence="1">
    <location>
        <begin position="21"/>
        <end position="40"/>
    </location>
</feature>
<evidence type="ECO:0000313" key="2">
    <source>
        <dbReference type="EMBL" id="EXY72378.1"/>
    </source>
</evidence>
<reference evidence="2 3" key="1">
    <citation type="submission" date="2014-02" db="EMBL/GenBank/DDBJ databases">
        <authorList>
            <person name="Sears C."/>
            <person name="Carroll K."/>
            <person name="Sack B.R."/>
            <person name="Qadri F."/>
            <person name="Myers L.L."/>
            <person name="Chung G.-T."/>
            <person name="Escheverria P."/>
            <person name="Fraser C.M."/>
            <person name="Sadzewicz L."/>
            <person name="Shefchek K.A."/>
            <person name="Tallon L."/>
            <person name="Das S.P."/>
            <person name="Daugherty S."/>
            <person name="Mongodin E.F."/>
        </authorList>
    </citation>
    <scope>NUCLEOTIDE SEQUENCE [LARGE SCALE GENOMIC DNA]</scope>
    <source>
        <strain evidence="3">3988T(B)14</strain>
    </source>
</reference>
<keyword evidence="1" id="KW-0812">Transmembrane</keyword>
<dbReference type="EMBL" id="JGCY01000407">
    <property type="protein sequence ID" value="EXY72378.1"/>
    <property type="molecule type" value="Genomic_DNA"/>
</dbReference>
<sequence length="87" mass="10388">MCFKRRSSDATKIRRFFHLCKYLYIILIISYLSLLLIFSAQSKNSVSKKERLLKHYLPFDKRQSTSYKNHFFPNASLLVLSFRYISG</sequence>
<organism evidence="2 3">
    <name type="scientific">Bacteroides fragilis str. 3988T(B)14</name>
    <dbReference type="NCBI Taxonomy" id="1339315"/>
    <lineage>
        <taxon>Bacteria</taxon>
        <taxon>Pseudomonadati</taxon>
        <taxon>Bacteroidota</taxon>
        <taxon>Bacteroidia</taxon>
        <taxon>Bacteroidales</taxon>
        <taxon>Bacteroidaceae</taxon>
        <taxon>Bacteroides</taxon>
    </lineage>
</organism>
<keyword evidence="1" id="KW-1133">Transmembrane helix</keyword>
<evidence type="ECO:0008006" key="4">
    <source>
        <dbReference type="Google" id="ProtNLM"/>
    </source>
</evidence>
<protein>
    <recommendedName>
        <fullName evidence="4">Transmembrane protein</fullName>
    </recommendedName>
</protein>
<dbReference type="AlphaFoldDB" id="A0A015UEL6"/>
<proteinExistence type="predicted"/>